<dbReference type="InterPro" id="IPR006171">
    <property type="entry name" value="TOPRIM_dom"/>
</dbReference>
<dbReference type="GO" id="GO:0003917">
    <property type="term" value="F:DNA topoisomerase type I (single strand cut, ATP-independent) activity"/>
    <property type="evidence" value="ECO:0007669"/>
    <property type="project" value="InterPro"/>
</dbReference>
<keyword evidence="1" id="KW-0413">Isomerase</keyword>
<dbReference type="PROSITE" id="PS50880">
    <property type="entry name" value="TOPRIM"/>
    <property type="match status" value="1"/>
</dbReference>
<dbReference type="SMART" id="SM00436">
    <property type="entry name" value="TOP1Bc"/>
    <property type="match status" value="1"/>
</dbReference>
<dbReference type="AlphaFoldDB" id="X0WGX6"/>
<evidence type="ECO:0000259" key="2">
    <source>
        <dbReference type="PROSITE" id="PS50880"/>
    </source>
</evidence>
<dbReference type="EMBL" id="BARS01045206">
    <property type="protein sequence ID" value="GAG30199.1"/>
    <property type="molecule type" value="Genomic_DNA"/>
</dbReference>
<dbReference type="CDD" id="cd03363">
    <property type="entry name" value="TOPRIM_TopoIA_TopoI"/>
    <property type="match status" value="1"/>
</dbReference>
<dbReference type="Pfam" id="PF01751">
    <property type="entry name" value="Toprim"/>
    <property type="match status" value="1"/>
</dbReference>
<dbReference type="InterPro" id="IPR013824">
    <property type="entry name" value="Topo_IA_cen_sub1"/>
</dbReference>
<dbReference type="PANTHER" id="PTHR42785:SF1">
    <property type="entry name" value="DNA TOPOISOMERASE"/>
    <property type="match status" value="1"/>
</dbReference>
<feature type="domain" description="Toprim" evidence="2">
    <location>
        <begin position="3"/>
        <end position="113"/>
    </location>
</feature>
<organism evidence="4">
    <name type="scientific">marine sediment metagenome</name>
    <dbReference type="NCBI Taxonomy" id="412755"/>
    <lineage>
        <taxon>unclassified sequences</taxon>
        <taxon>metagenomes</taxon>
        <taxon>ecological metagenomes</taxon>
    </lineage>
</organism>
<dbReference type="SMART" id="SM00493">
    <property type="entry name" value="TOPRIM"/>
    <property type="match status" value="1"/>
</dbReference>
<feature type="non-terminal residue" evidence="4">
    <location>
        <position position="165"/>
    </location>
</feature>
<gene>
    <name evidence="4" type="ORF">S01H1_68177</name>
</gene>
<reference evidence="4" key="1">
    <citation type="journal article" date="2014" name="Front. Microbiol.">
        <title>High frequency of phylogenetically diverse reductive dehalogenase-homologous genes in deep subseafloor sedimentary metagenomes.</title>
        <authorList>
            <person name="Kawai M."/>
            <person name="Futagami T."/>
            <person name="Toyoda A."/>
            <person name="Takaki Y."/>
            <person name="Nishi S."/>
            <person name="Hori S."/>
            <person name="Arai W."/>
            <person name="Tsubouchi T."/>
            <person name="Morono Y."/>
            <person name="Uchiyama I."/>
            <person name="Ito T."/>
            <person name="Fujiyama A."/>
            <person name="Inagaki F."/>
            <person name="Takami H."/>
        </authorList>
    </citation>
    <scope>NUCLEOTIDE SEQUENCE</scope>
    <source>
        <strain evidence="4">Expedition CK06-06</strain>
    </source>
</reference>
<evidence type="ECO:0000256" key="1">
    <source>
        <dbReference type="ARBA" id="ARBA00023235"/>
    </source>
</evidence>
<dbReference type="Gene3D" id="3.40.50.140">
    <property type="match status" value="1"/>
</dbReference>
<protein>
    <submittedName>
        <fullName evidence="4">Uncharacterized protein</fullName>
    </submittedName>
</protein>
<sequence length="165" mass="18756">MSKYLVIVESPTKSRTINKFLGGNYVILSSMGHVVDLPKSKMGIDIDNNFKPSYIVIAKRRKVLSELKKNAKNKAEIYLAMDPDREGEAIAYHLKRHLSNITPNIHRVTFHEITEKAIKEAFKNPHEFDTNKVNAQQARRILDRILGYSLSPLLWKKVGRGLSAG</sequence>
<dbReference type="InterPro" id="IPR000380">
    <property type="entry name" value="Topo_IA"/>
</dbReference>
<dbReference type="InterPro" id="IPR003601">
    <property type="entry name" value="Topo_IA_2"/>
</dbReference>
<dbReference type="GO" id="GO:0006265">
    <property type="term" value="P:DNA topological change"/>
    <property type="evidence" value="ECO:0007669"/>
    <property type="project" value="InterPro"/>
</dbReference>
<dbReference type="InterPro" id="IPR034149">
    <property type="entry name" value="TOPRIM_TopoI"/>
</dbReference>
<dbReference type="InterPro" id="IPR023405">
    <property type="entry name" value="Topo_IA_core_domain"/>
</dbReference>
<dbReference type="SUPFAM" id="SSF56712">
    <property type="entry name" value="Prokaryotic type I DNA topoisomerase"/>
    <property type="match status" value="1"/>
</dbReference>
<dbReference type="PROSITE" id="PS52039">
    <property type="entry name" value="TOPO_IA_2"/>
    <property type="match status" value="1"/>
</dbReference>
<name>X0WGX6_9ZZZZ</name>
<comment type="caution">
    <text evidence="4">The sequence shown here is derived from an EMBL/GenBank/DDBJ whole genome shotgun (WGS) entry which is preliminary data.</text>
</comment>
<evidence type="ECO:0000259" key="3">
    <source>
        <dbReference type="PROSITE" id="PS52039"/>
    </source>
</evidence>
<dbReference type="GO" id="GO:0003677">
    <property type="term" value="F:DNA binding"/>
    <property type="evidence" value="ECO:0007669"/>
    <property type="project" value="InterPro"/>
</dbReference>
<dbReference type="PANTHER" id="PTHR42785">
    <property type="entry name" value="DNA TOPOISOMERASE, TYPE IA, CORE"/>
    <property type="match status" value="1"/>
</dbReference>
<feature type="domain" description="Topo IA-type catalytic" evidence="3">
    <location>
        <begin position="129"/>
        <end position="165"/>
    </location>
</feature>
<accession>X0WGX6</accession>
<dbReference type="Gene3D" id="1.10.460.10">
    <property type="entry name" value="Topoisomerase I, domain 2"/>
    <property type="match status" value="1"/>
</dbReference>
<evidence type="ECO:0000313" key="4">
    <source>
        <dbReference type="EMBL" id="GAG30199.1"/>
    </source>
</evidence>
<dbReference type="InterPro" id="IPR013497">
    <property type="entry name" value="Topo_IA_cen"/>
</dbReference>
<proteinExistence type="predicted"/>